<feature type="region of interest" description="Disordered" evidence="1">
    <location>
        <begin position="142"/>
        <end position="161"/>
    </location>
</feature>
<reference evidence="2" key="1">
    <citation type="journal article" date="2021" name="New Phytol.">
        <title>Evolutionary innovations through gain and loss of genes in the ectomycorrhizal Boletales.</title>
        <authorList>
            <person name="Wu G."/>
            <person name="Miyauchi S."/>
            <person name="Morin E."/>
            <person name="Kuo A."/>
            <person name="Drula E."/>
            <person name="Varga T."/>
            <person name="Kohler A."/>
            <person name="Feng B."/>
            <person name="Cao Y."/>
            <person name="Lipzen A."/>
            <person name="Daum C."/>
            <person name="Hundley H."/>
            <person name="Pangilinan J."/>
            <person name="Johnson J."/>
            <person name="Barry K."/>
            <person name="LaButti K."/>
            <person name="Ng V."/>
            <person name="Ahrendt S."/>
            <person name="Min B."/>
            <person name="Choi I.G."/>
            <person name="Park H."/>
            <person name="Plett J.M."/>
            <person name="Magnuson J."/>
            <person name="Spatafora J.W."/>
            <person name="Nagy L.G."/>
            <person name="Henrissat B."/>
            <person name="Grigoriev I.V."/>
            <person name="Yang Z.L."/>
            <person name="Xu J."/>
            <person name="Martin F.M."/>
        </authorList>
    </citation>
    <scope>NUCLEOTIDE SEQUENCE</scope>
    <source>
        <strain evidence="2">KKN 215</strain>
    </source>
</reference>
<gene>
    <name evidence="2" type="ORF">BXZ70DRAFT_1062196</name>
</gene>
<keyword evidence="3" id="KW-1185">Reference proteome</keyword>
<evidence type="ECO:0000313" key="3">
    <source>
        <dbReference type="Proteomes" id="UP000813824"/>
    </source>
</evidence>
<accession>A0A8K0XSV4</accession>
<dbReference type="EMBL" id="JAEVFJ010000005">
    <property type="protein sequence ID" value="KAH8104655.1"/>
    <property type="molecule type" value="Genomic_DNA"/>
</dbReference>
<sequence length="201" mass="21815">MHSLHHIYAGDAVYAPPVLRAPSPSSSIGTDYGQDETSNLDRALTDEEFRAKVEKDLQLNQLCKAELDASNDPLLPRAMHPSAEKALHTQVLMNLRAEVRKLQEDEIFERRLHQNLQAAEEQQPSSGDIDAIMRSMMGNIAESSRAPTEPAGSPLPIVSPVPSNASLVGAFAIGSNSDDTSTTSASKRPSKTRTKGKSKRT</sequence>
<dbReference type="OrthoDB" id="3227715at2759"/>
<organism evidence="2 3">
    <name type="scientific">Cristinia sonorae</name>
    <dbReference type="NCBI Taxonomy" id="1940300"/>
    <lineage>
        <taxon>Eukaryota</taxon>
        <taxon>Fungi</taxon>
        <taxon>Dikarya</taxon>
        <taxon>Basidiomycota</taxon>
        <taxon>Agaricomycotina</taxon>
        <taxon>Agaricomycetes</taxon>
        <taxon>Agaricomycetidae</taxon>
        <taxon>Agaricales</taxon>
        <taxon>Pleurotineae</taxon>
        <taxon>Stephanosporaceae</taxon>
        <taxon>Cristinia</taxon>
    </lineage>
</organism>
<proteinExistence type="predicted"/>
<feature type="region of interest" description="Disordered" evidence="1">
    <location>
        <begin position="173"/>
        <end position="201"/>
    </location>
</feature>
<dbReference type="Proteomes" id="UP000813824">
    <property type="component" value="Unassembled WGS sequence"/>
</dbReference>
<dbReference type="AlphaFoldDB" id="A0A8K0XSV4"/>
<evidence type="ECO:0000313" key="2">
    <source>
        <dbReference type="EMBL" id="KAH8104655.1"/>
    </source>
</evidence>
<name>A0A8K0XSV4_9AGAR</name>
<feature type="compositionally biased region" description="Basic residues" evidence="1">
    <location>
        <begin position="188"/>
        <end position="201"/>
    </location>
</feature>
<feature type="compositionally biased region" description="Low complexity" evidence="1">
    <location>
        <begin position="177"/>
        <end position="187"/>
    </location>
</feature>
<evidence type="ECO:0000256" key="1">
    <source>
        <dbReference type="SAM" id="MobiDB-lite"/>
    </source>
</evidence>
<protein>
    <submittedName>
        <fullName evidence="2">Uncharacterized protein</fullName>
    </submittedName>
</protein>
<comment type="caution">
    <text evidence="2">The sequence shown here is derived from an EMBL/GenBank/DDBJ whole genome shotgun (WGS) entry which is preliminary data.</text>
</comment>